<protein>
    <recommendedName>
        <fullName evidence="6">Carboxylic ester hydrolase</fullName>
        <ecNumber evidence="6">3.1.1.-</ecNumber>
    </recommendedName>
</protein>
<evidence type="ECO:0000259" key="7">
    <source>
        <dbReference type="Pfam" id="PF00135"/>
    </source>
</evidence>
<dbReference type="SUPFAM" id="SSF53474">
    <property type="entry name" value="alpha/beta-Hydrolases"/>
    <property type="match status" value="1"/>
</dbReference>
<keyword evidence="2" id="KW-0719">Serine esterase</keyword>
<evidence type="ECO:0000256" key="1">
    <source>
        <dbReference type="ARBA" id="ARBA00005964"/>
    </source>
</evidence>
<accession>A0A9J7DFG0</accession>
<dbReference type="InterPro" id="IPR019826">
    <property type="entry name" value="Carboxylesterase_B_AS"/>
</dbReference>
<reference evidence="9" key="1">
    <citation type="submission" date="2025-08" db="UniProtKB">
        <authorList>
            <consortium name="RefSeq"/>
        </authorList>
    </citation>
    <scope>IDENTIFICATION</scope>
    <source>
        <strain evidence="9">Aabys</strain>
        <tissue evidence="9">Whole body</tissue>
    </source>
</reference>
<dbReference type="Pfam" id="PF00135">
    <property type="entry name" value="COesterase"/>
    <property type="match status" value="1"/>
</dbReference>
<proteinExistence type="inferred from homology"/>
<dbReference type="KEGG" id="mde:109611609"/>
<evidence type="ECO:0000256" key="5">
    <source>
        <dbReference type="ARBA" id="ARBA00023180"/>
    </source>
</evidence>
<dbReference type="PANTHER" id="PTHR43142">
    <property type="entry name" value="CARBOXYLIC ESTER HYDROLASE"/>
    <property type="match status" value="1"/>
</dbReference>
<evidence type="ECO:0000313" key="8">
    <source>
        <dbReference type="Proteomes" id="UP001652621"/>
    </source>
</evidence>
<dbReference type="InterPro" id="IPR002018">
    <property type="entry name" value="CarbesteraseB"/>
</dbReference>
<evidence type="ECO:0000256" key="2">
    <source>
        <dbReference type="ARBA" id="ARBA00022487"/>
    </source>
</evidence>
<dbReference type="EC" id="3.1.1.-" evidence="6"/>
<dbReference type="VEuPathDB" id="VectorBase:MDOMA2_004149"/>
<dbReference type="Gene3D" id="3.40.50.1820">
    <property type="entry name" value="alpha/beta hydrolase"/>
    <property type="match status" value="1"/>
</dbReference>
<gene>
    <name evidence="9" type="primary">LOC109611609</name>
</gene>
<evidence type="ECO:0000256" key="3">
    <source>
        <dbReference type="ARBA" id="ARBA00022801"/>
    </source>
</evidence>
<keyword evidence="4" id="KW-1015">Disulfide bond</keyword>
<evidence type="ECO:0000256" key="6">
    <source>
        <dbReference type="RuleBase" id="RU361235"/>
    </source>
</evidence>
<sequence>MPYAPVGDLRYEDPQPYRQQWNGIFDASQMAPVCMQWDQFVEGDYKVHGTEDCLKLNIYKPTTGEEKEGEEVKYPVMVFINGGCFMFGGVNVNQPQRLMASGKMMLVTIAYRLGALGFLSAEDEALPGNLGLKDQRLALRWIKENIAHFGGDPNKILLTGFSAGGASTHFHILQRPQENVAKAAVSFSGVALNPWVLIRNPKWRALKLAEILKCPQCKNGLEIKMCLKQQKAEDIVAATARFQKFAYNPFTVFGPAVEPPNTPGAFLTQHPIEIIKSGNFTHIPWLASYVSEDGGYNAAELMSINPKTGRELMYQLNGNWQELLATNLFLDNISEHPREYARQLKSRYLGELAFYPENYPHVSELFTAVLFRDGVLDSLKLHKQYSQAPRLWLCL</sequence>
<dbReference type="RefSeq" id="XP_019892431.1">
    <property type="nucleotide sequence ID" value="XM_020036872.2"/>
</dbReference>
<organism evidence="8 9">
    <name type="scientific">Musca domestica</name>
    <name type="common">House fly</name>
    <dbReference type="NCBI Taxonomy" id="7370"/>
    <lineage>
        <taxon>Eukaryota</taxon>
        <taxon>Metazoa</taxon>
        <taxon>Ecdysozoa</taxon>
        <taxon>Arthropoda</taxon>
        <taxon>Hexapoda</taxon>
        <taxon>Insecta</taxon>
        <taxon>Pterygota</taxon>
        <taxon>Neoptera</taxon>
        <taxon>Endopterygota</taxon>
        <taxon>Diptera</taxon>
        <taxon>Brachycera</taxon>
        <taxon>Muscomorpha</taxon>
        <taxon>Muscoidea</taxon>
        <taxon>Muscidae</taxon>
        <taxon>Musca</taxon>
    </lineage>
</organism>
<dbReference type="OrthoDB" id="6846267at2759"/>
<dbReference type="GO" id="GO:0052689">
    <property type="term" value="F:carboxylic ester hydrolase activity"/>
    <property type="evidence" value="ECO:0007669"/>
    <property type="project" value="UniProtKB-KW"/>
</dbReference>
<dbReference type="PANTHER" id="PTHR43142:SF1">
    <property type="entry name" value="CARBOXYLIC ESTER HYDROLASE"/>
    <property type="match status" value="1"/>
</dbReference>
<keyword evidence="8" id="KW-1185">Reference proteome</keyword>
<dbReference type="PROSITE" id="PS00122">
    <property type="entry name" value="CARBOXYLESTERASE_B_1"/>
    <property type="match status" value="1"/>
</dbReference>
<name>A0A9J7DFG0_MUSDO</name>
<keyword evidence="3 6" id="KW-0378">Hydrolase</keyword>
<keyword evidence="5" id="KW-0325">Glycoprotein</keyword>
<evidence type="ECO:0000313" key="9">
    <source>
        <dbReference type="RefSeq" id="XP_019892431.1"/>
    </source>
</evidence>
<comment type="similarity">
    <text evidence="1 6">Belongs to the type-B carboxylesterase/lipase family.</text>
</comment>
<feature type="domain" description="Carboxylesterase type B" evidence="7">
    <location>
        <begin position="2"/>
        <end position="385"/>
    </location>
</feature>
<dbReference type="Proteomes" id="UP001652621">
    <property type="component" value="Unplaced"/>
</dbReference>
<evidence type="ECO:0000256" key="4">
    <source>
        <dbReference type="ARBA" id="ARBA00023157"/>
    </source>
</evidence>
<dbReference type="AlphaFoldDB" id="A0A9J7DFG0"/>
<dbReference type="InterPro" id="IPR029058">
    <property type="entry name" value="AB_hydrolase_fold"/>
</dbReference>
<dbReference type="GeneID" id="109611609"/>